<protein>
    <submittedName>
        <fullName evidence="1">Uncharacterized protein</fullName>
    </submittedName>
</protein>
<evidence type="ECO:0000313" key="1">
    <source>
        <dbReference type="EMBL" id="GAU94588.1"/>
    </source>
</evidence>
<organism evidence="1 2">
    <name type="scientific">Ramazzottius varieornatus</name>
    <name type="common">Water bear</name>
    <name type="synonym">Tardigrade</name>
    <dbReference type="NCBI Taxonomy" id="947166"/>
    <lineage>
        <taxon>Eukaryota</taxon>
        <taxon>Metazoa</taxon>
        <taxon>Ecdysozoa</taxon>
        <taxon>Tardigrada</taxon>
        <taxon>Eutardigrada</taxon>
        <taxon>Parachela</taxon>
        <taxon>Hypsibioidea</taxon>
        <taxon>Ramazzottiidae</taxon>
        <taxon>Ramazzottius</taxon>
    </lineage>
</organism>
<name>A0A1D1V7V8_RAMVA</name>
<dbReference type="AlphaFoldDB" id="A0A1D1V7V8"/>
<comment type="caution">
    <text evidence="1">The sequence shown here is derived from an EMBL/GenBank/DDBJ whole genome shotgun (WGS) entry which is preliminary data.</text>
</comment>
<sequence>MTELMREKDWNQAVTLRGQGAVGVQADICRNQSEDSVVHDRAEDLHKNALNYEEKSRGLVRKRKLATAATLIQLETTLDTANTADTAD</sequence>
<dbReference type="EMBL" id="BDGG01000002">
    <property type="protein sequence ID" value="GAU94588.1"/>
    <property type="molecule type" value="Genomic_DNA"/>
</dbReference>
<proteinExistence type="predicted"/>
<gene>
    <name evidence="1" type="primary">RvY_06330-1</name>
    <name evidence="1" type="synonym">RvY_06330.1</name>
    <name evidence="1" type="ORF">RvY_06330</name>
</gene>
<reference evidence="1 2" key="1">
    <citation type="journal article" date="2016" name="Nat. Commun.">
        <title>Extremotolerant tardigrade genome and improved radiotolerance of human cultured cells by tardigrade-unique protein.</title>
        <authorList>
            <person name="Hashimoto T."/>
            <person name="Horikawa D.D."/>
            <person name="Saito Y."/>
            <person name="Kuwahara H."/>
            <person name="Kozuka-Hata H."/>
            <person name="Shin-I T."/>
            <person name="Minakuchi Y."/>
            <person name="Ohishi K."/>
            <person name="Motoyama A."/>
            <person name="Aizu T."/>
            <person name="Enomoto A."/>
            <person name="Kondo K."/>
            <person name="Tanaka S."/>
            <person name="Hara Y."/>
            <person name="Koshikawa S."/>
            <person name="Sagara H."/>
            <person name="Miura T."/>
            <person name="Yokobori S."/>
            <person name="Miyagawa K."/>
            <person name="Suzuki Y."/>
            <person name="Kubo T."/>
            <person name="Oyama M."/>
            <person name="Kohara Y."/>
            <person name="Fujiyama A."/>
            <person name="Arakawa K."/>
            <person name="Katayama T."/>
            <person name="Toyoda A."/>
            <person name="Kunieda T."/>
        </authorList>
    </citation>
    <scope>NUCLEOTIDE SEQUENCE [LARGE SCALE GENOMIC DNA]</scope>
    <source>
        <strain evidence="1 2">YOKOZUNA-1</strain>
    </source>
</reference>
<keyword evidence="2" id="KW-1185">Reference proteome</keyword>
<evidence type="ECO:0000313" key="2">
    <source>
        <dbReference type="Proteomes" id="UP000186922"/>
    </source>
</evidence>
<accession>A0A1D1V7V8</accession>
<dbReference type="Proteomes" id="UP000186922">
    <property type="component" value="Unassembled WGS sequence"/>
</dbReference>